<dbReference type="PANTHER" id="PTHR35525:SF3">
    <property type="entry name" value="BLL6575 PROTEIN"/>
    <property type="match status" value="1"/>
</dbReference>
<dbReference type="Pfam" id="PF11706">
    <property type="entry name" value="zf-CGNR"/>
    <property type="match status" value="1"/>
</dbReference>
<evidence type="ECO:0000313" key="3">
    <source>
        <dbReference type="Proteomes" id="UP001596540"/>
    </source>
</evidence>
<comment type="caution">
    <text evidence="2">The sequence shown here is derived from an EMBL/GenBank/DDBJ whole genome shotgun (WGS) entry which is preliminary data.</text>
</comment>
<dbReference type="InterPro" id="IPR010852">
    <property type="entry name" value="ABATE"/>
</dbReference>
<organism evidence="2 3">
    <name type="scientific">Marinactinospora rubrisoli</name>
    <dbReference type="NCBI Taxonomy" id="2715399"/>
    <lineage>
        <taxon>Bacteria</taxon>
        <taxon>Bacillati</taxon>
        <taxon>Actinomycetota</taxon>
        <taxon>Actinomycetes</taxon>
        <taxon>Streptosporangiales</taxon>
        <taxon>Nocardiopsidaceae</taxon>
        <taxon>Marinactinospora</taxon>
    </lineage>
</organism>
<evidence type="ECO:0000313" key="2">
    <source>
        <dbReference type="EMBL" id="MFC7330613.1"/>
    </source>
</evidence>
<dbReference type="InterPro" id="IPR021005">
    <property type="entry name" value="Znf_CGNR"/>
</dbReference>
<accession>A0ABW2KMI6</accession>
<name>A0ABW2KMI6_9ACTN</name>
<dbReference type="EMBL" id="JBHTBH010000013">
    <property type="protein sequence ID" value="MFC7330613.1"/>
    <property type="molecule type" value="Genomic_DNA"/>
</dbReference>
<sequence length="176" mass="19130">MQFNTYGGTGAFLAADLVNVHDRSLDRLNAILRRAEMQYLLVDTDQVHRLLGWAARLDPVFGETDRQRQIDLVNGLLDSAATGIRVSMHDGHAPHLHYISDTCDPVERVRAATAGGLAVAICGAGGQRLGRCARPGCGEVFVDTSRNGRRRFCTLTCANRFNVAAHRSRSGGTGLR</sequence>
<dbReference type="Proteomes" id="UP001596540">
    <property type="component" value="Unassembled WGS sequence"/>
</dbReference>
<dbReference type="InterPro" id="IPR023286">
    <property type="entry name" value="ABATE_dom_sf"/>
</dbReference>
<protein>
    <submittedName>
        <fullName evidence="2">CGNR zinc finger domain-containing protein</fullName>
    </submittedName>
</protein>
<gene>
    <name evidence="2" type="ORF">ACFQRF_23055</name>
</gene>
<evidence type="ECO:0000259" key="1">
    <source>
        <dbReference type="Pfam" id="PF11706"/>
    </source>
</evidence>
<keyword evidence="3" id="KW-1185">Reference proteome</keyword>
<dbReference type="PANTHER" id="PTHR35525">
    <property type="entry name" value="BLL6575 PROTEIN"/>
    <property type="match status" value="1"/>
</dbReference>
<feature type="domain" description="Zinc finger CGNR" evidence="1">
    <location>
        <begin position="128"/>
        <end position="169"/>
    </location>
</feature>
<dbReference type="SUPFAM" id="SSF160904">
    <property type="entry name" value="Jann2411-like"/>
    <property type="match status" value="1"/>
</dbReference>
<dbReference type="RefSeq" id="WP_379873260.1">
    <property type="nucleotide sequence ID" value="NZ_JBHTBH010000013.1"/>
</dbReference>
<dbReference type="Gene3D" id="1.10.3300.10">
    <property type="entry name" value="Jann2411-like domain"/>
    <property type="match status" value="1"/>
</dbReference>
<proteinExistence type="predicted"/>
<reference evidence="3" key="1">
    <citation type="journal article" date="2019" name="Int. J. Syst. Evol. Microbiol.">
        <title>The Global Catalogue of Microorganisms (GCM) 10K type strain sequencing project: providing services to taxonomists for standard genome sequencing and annotation.</title>
        <authorList>
            <consortium name="The Broad Institute Genomics Platform"/>
            <consortium name="The Broad Institute Genome Sequencing Center for Infectious Disease"/>
            <person name="Wu L."/>
            <person name="Ma J."/>
        </authorList>
    </citation>
    <scope>NUCLEOTIDE SEQUENCE [LARGE SCALE GENOMIC DNA]</scope>
    <source>
        <strain evidence="3">CGMCC 4.7382</strain>
    </source>
</reference>